<organism evidence="3 4">
    <name type="scientific">Necator americanus</name>
    <name type="common">Human hookworm</name>
    <dbReference type="NCBI Taxonomy" id="51031"/>
    <lineage>
        <taxon>Eukaryota</taxon>
        <taxon>Metazoa</taxon>
        <taxon>Ecdysozoa</taxon>
        <taxon>Nematoda</taxon>
        <taxon>Chromadorea</taxon>
        <taxon>Rhabditida</taxon>
        <taxon>Rhabditina</taxon>
        <taxon>Rhabditomorpha</taxon>
        <taxon>Strongyloidea</taxon>
        <taxon>Ancylostomatidae</taxon>
        <taxon>Bunostominae</taxon>
        <taxon>Necator</taxon>
    </lineage>
</organism>
<feature type="compositionally biased region" description="Polar residues" evidence="1">
    <location>
        <begin position="151"/>
        <end position="162"/>
    </location>
</feature>
<reference evidence="3 4" key="1">
    <citation type="submission" date="2023-08" db="EMBL/GenBank/DDBJ databases">
        <title>A Necator americanus chromosomal reference genome.</title>
        <authorList>
            <person name="Ilik V."/>
            <person name="Petrzelkova K.J."/>
            <person name="Pardy F."/>
            <person name="Fuh T."/>
            <person name="Niatou-Singa F.S."/>
            <person name="Gouil Q."/>
            <person name="Baker L."/>
            <person name="Ritchie M.E."/>
            <person name="Jex A.R."/>
            <person name="Gazzola D."/>
            <person name="Li H."/>
            <person name="Toshio Fujiwara R."/>
            <person name="Zhan B."/>
            <person name="Aroian R.V."/>
            <person name="Pafco B."/>
            <person name="Schwarz E.M."/>
        </authorList>
    </citation>
    <scope>NUCLEOTIDE SEQUENCE [LARGE SCALE GENOMIC DNA]</scope>
    <source>
        <strain evidence="3 4">Aroian</strain>
        <tissue evidence="3">Whole animal</tissue>
    </source>
</reference>
<keyword evidence="2" id="KW-0472">Membrane</keyword>
<comment type="caution">
    <text evidence="3">The sequence shown here is derived from an EMBL/GenBank/DDBJ whole genome shotgun (WGS) entry which is preliminary data.</text>
</comment>
<name>A0ABR1CY54_NECAM</name>
<keyword evidence="2" id="KW-0812">Transmembrane</keyword>
<evidence type="ECO:0000313" key="3">
    <source>
        <dbReference type="EMBL" id="KAK6743252.1"/>
    </source>
</evidence>
<evidence type="ECO:0000256" key="2">
    <source>
        <dbReference type="SAM" id="Phobius"/>
    </source>
</evidence>
<evidence type="ECO:0000313" key="4">
    <source>
        <dbReference type="Proteomes" id="UP001303046"/>
    </source>
</evidence>
<evidence type="ECO:0000256" key="1">
    <source>
        <dbReference type="SAM" id="MobiDB-lite"/>
    </source>
</evidence>
<feature type="transmembrane region" description="Helical" evidence="2">
    <location>
        <begin position="41"/>
        <end position="64"/>
    </location>
</feature>
<gene>
    <name evidence="3" type="primary">Necator_chrIII.g11248</name>
    <name evidence="3" type="ORF">RB195_010483</name>
</gene>
<protein>
    <submittedName>
        <fullName evidence="3">Uncharacterized protein</fullName>
    </submittedName>
</protein>
<accession>A0ABR1CY54</accession>
<keyword evidence="2" id="KW-1133">Transmembrane helix</keyword>
<dbReference type="Proteomes" id="UP001303046">
    <property type="component" value="Unassembled WGS sequence"/>
</dbReference>
<sequence length="180" mass="19944">MHGTATRLFKGESILCDELVFPDFFHIADVMPSWYKTMIMVLSRMGLALLIDCAIFWTCGLGAIDGLLTIALRITYVLVKLTVWMPSQFLQAIFDSRESLKTSFGPPLWHEPLAIETITSTPHPFLSFSSAPTPAGSLRHQQNPLCHLSMSQNPHAQPTVTQLSSTSSALYNRSSRSSTT</sequence>
<proteinExistence type="predicted"/>
<keyword evidence="4" id="KW-1185">Reference proteome</keyword>
<feature type="compositionally biased region" description="Low complexity" evidence="1">
    <location>
        <begin position="163"/>
        <end position="180"/>
    </location>
</feature>
<dbReference type="EMBL" id="JAVFWL010000003">
    <property type="protein sequence ID" value="KAK6743252.1"/>
    <property type="molecule type" value="Genomic_DNA"/>
</dbReference>
<feature type="region of interest" description="Disordered" evidence="1">
    <location>
        <begin position="151"/>
        <end position="180"/>
    </location>
</feature>